<keyword evidence="2" id="KW-1185">Reference proteome</keyword>
<sequence>MSTNIDQKKMLSFKSSINIQLDLGNTEIFKKYMPTPSHADAISSLLKGFLTREGSHSHMVIGPYGTGKSFLGNIVSSIVAKSLDDETFNSLLIKYESVDASIHQDLVQIKKLDKKYLPVVINGVKGKFRNTVIQSILRTLRNHGIQIILPNESGKILETIALWQERYPNTYRDFLEYLKKAEKSLNDWQEKIKTFNKREINWFRSIYPNLTSGSELIVEYEDNFVEQIQFILGALEQLDTGIFLVYDEFGRYLQTLGLANIHETMQDLQDLAELANASDVLHVLLITHRNLRQYSFIYEEEIKQELQRIEKRYRMAYIESDSVSFIRLAHWAMIEMGINSRADLPDVGTVLMGLKKYPMFPTLTDTEIENMVINGMRPIHPATLGLLPNLSNLLSQNERTLFTFLEDIEPFGLKKHIEYDSGWYYVDKLLDYFYHEHENYHDDIFEPIKLYKKVKQKISENETYLGLRIVKFITLWNLVSFQSKYPISDELLSWALGVSQEELSRVLELLTQRKSLRFNRNLGNWEINDGSSVDINRIIQDKEEILIQTKAEKLAIIKENISKRFYLARDYNDEKSITRFANVVPIWSSDLINDQSNLTSDYSSDAIIFYVLIEDERHRQSVIEIIKTSSSLNAIAGIPIFTTKMIEKSLKQFAIVNELLLDSEFISLDNRVNNELLLIKEDIIYQINQYLQQFTKFSNDIEWIINGTTVTIKSEMILEQWLSLLMEELYPKTPEIRNDSFNRKKLNNVQYRAAINVLNNILVNEKDDNIGIVGQGPDYLIYATTLKNNFIDLKNLDEIPTLELMELRVALIKQINDNKNGKLSDLTGILKKPPYGIREPVIPILLVALLRDHWDQLLFFANDMFVSNMDAEVIYEMMKNDEVYLYQYYEMSNEMGQFCKQLTNLFGDHESNYSERRLLRSDVLLVWLRSLPRITQISEKMSEDAIELKSIIRLSEVNPHKALDLLYCSYSSDGFSNLEKIKTEIESSFKNHANGIMEFIYSTTGFTSRDGLVEWAQTQHTSLKQSNKLIKALVQGNEESWIDDLTEQLVGVRRHEWSDTTHEMFLAHLKTEWEKLQSNIESDHLIQIHDGNDQIGSITKVELSHKSQVVLNNAKQLIKSAGRTIPQEELKYLVWKLLEEIAN</sequence>
<gene>
    <name evidence="1" type="ORF">GC097_05730</name>
</gene>
<organism evidence="1 2">
    <name type="scientific">Paenibacillus planticolens</name>
    <dbReference type="NCBI Taxonomy" id="2654976"/>
    <lineage>
        <taxon>Bacteria</taxon>
        <taxon>Bacillati</taxon>
        <taxon>Bacillota</taxon>
        <taxon>Bacilli</taxon>
        <taxon>Bacillales</taxon>
        <taxon>Paenibacillaceae</taxon>
        <taxon>Paenibacillus</taxon>
    </lineage>
</organism>
<reference evidence="1 2" key="1">
    <citation type="submission" date="2019-10" db="EMBL/GenBank/DDBJ databases">
        <title>Description of Paenibacillus pedi sp. nov.</title>
        <authorList>
            <person name="Carlier A."/>
            <person name="Qi S."/>
        </authorList>
    </citation>
    <scope>NUCLEOTIDE SEQUENCE [LARGE SCALE GENOMIC DNA]</scope>
    <source>
        <strain evidence="1 2">LMG 31457</strain>
    </source>
</reference>
<name>A0ABX1ZKI4_9BACL</name>
<evidence type="ECO:0000313" key="1">
    <source>
        <dbReference type="EMBL" id="NOU99524.1"/>
    </source>
</evidence>
<accession>A0ABX1ZKI4</accession>
<dbReference type="RefSeq" id="WP_171682398.1">
    <property type="nucleotide sequence ID" value="NZ_WHNZ01000013.1"/>
</dbReference>
<dbReference type="Proteomes" id="UP000618579">
    <property type="component" value="Unassembled WGS sequence"/>
</dbReference>
<proteinExistence type="predicted"/>
<protein>
    <submittedName>
        <fullName evidence="1">Uncharacterized protein</fullName>
    </submittedName>
</protein>
<evidence type="ECO:0000313" key="2">
    <source>
        <dbReference type="Proteomes" id="UP000618579"/>
    </source>
</evidence>
<dbReference type="EMBL" id="WHNZ01000013">
    <property type="protein sequence ID" value="NOU99524.1"/>
    <property type="molecule type" value="Genomic_DNA"/>
</dbReference>
<comment type="caution">
    <text evidence="1">The sequence shown here is derived from an EMBL/GenBank/DDBJ whole genome shotgun (WGS) entry which is preliminary data.</text>
</comment>